<evidence type="ECO:0000256" key="1">
    <source>
        <dbReference type="SAM" id="SignalP"/>
    </source>
</evidence>
<dbReference type="EMBL" id="CADEPM010000001">
    <property type="protein sequence ID" value="CAB3396951.1"/>
    <property type="molecule type" value="Genomic_DNA"/>
</dbReference>
<dbReference type="SUPFAM" id="SSF57302">
    <property type="entry name" value="Snake toxin-like"/>
    <property type="match status" value="1"/>
</dbReference>
<proteinExistence type="predicted"/>
<accession>A0A8S1EBB0</accession>
<feature type="chain" id="PRO_5035756884" description="UPAR/Ly6 domain-containing protein" evidence="1">
    <location>
        <begin position="22"/>
        <end position="122"/>
    </location>
</feature>
<dbReference type="Proteomes" id="UP000494206">
    <property type="component" value="Unassembled WGS sequence"/>
</dbReference>
<gene>
    <name evidence="2" type="ORF">CBOVIS_LOCUS435</name>
</gene>
<feature type="signal peptide" evidence="1">
    <location>
        <begin position="1"/>
        <end position="21"/>
    </location>
</feature>
<reference evidence="2 3" key="1">
    <citation type="submission" date="2020-04" db="EMBL/GenBank/DDBJ databases">
        <authorList>
            <person name="Laetsch R D."/>
            <person name="Stevens L."/>
            <person name="Kumar S."/>
            <person name="Blaxter L. M."/>
        </authorList>
    </citation>
    <scope>NUCLEOTIDE SEQUENCE [LARGE SCALE GENOMIC DNA]</scope>
</reference>
<keyword evidence="3" id="KW-1185">Reference proteome</keyword>
<protein>
    <recommendedName>
        <fullName evidence="4">UPAR/Ly6 domain-containing protein</fullName>
    </recommendedName>
</protein>
<evidence type="ECO:0008006" key="4">
    <source>
        <dbReference type="Google" id="ProtNLM"/>
    </source>
</evidence>
<dbReference type="AlphaFoldDB" id="A0A8S1EBB0"/>
<organism evidence="2 3">
    <name type="scientific">Caenorhabditis bovis</name>
    <dbReference type="NCBI Taxonomy" id="2654633"/>
    <lineage>
        <taxon>Eukaryota</taxon>
        <taxon>Metazoa</taxon>
        <taxon>Ecdysozoa</taxon>
        <taxon>Nematoda</taxon>
        <taxon>Chromadorea</taxon>
        <taxon>Rhabditida</taxon>
        <taxon>Rhabditina</taxon>
        <taxon>Rhabditomorpha</taxon>
        <taxon>Rhabditoidea</taxon>
        <taxon>Rhabditidae</taxon>
        <taxon>Peloderinae</taxon>
        <taxon>Caenorhabditis</taxon>
    </lineage>
</organism>
<dbReference type="OrthoDB" id="5825620at2759"/>
<evidence type="ECO:0000313" key="2">
    <source>
        <dbReference type="EMBL" id="CAB3396951.1"/>
    </source>
</evidence>
<evidence type="ECO:0000313" key="3">
    <source>
        <dbReference type="Proteomes" id="UP000494206"/>
    </source>
</evidence>
<dbReference type="InterPro" id="IPR045860">
    <property type="entry name" value="Snake_toxin-like_sf"/>
</dbReference>
<sequence>MSQFALVALILAAFIIPNVDSIRCYDYTKSSVAKNAMKTWIDCPAEAQYCYKSYLETRDFNDDKTWVEGRACGTPNLCIVNGCVGSKTDKACCCRDELCNSSSTSKILASLLTIIAFFALKN</sequence>
<dbReference type="PANTHER" id="PTHR34721">
    <property type="entry name" value="PROTEIN CBG09734"/>
    <property type="match status" value="1"/>
</dbReference>
<comment type="caution">
    <text evidence="2">The sequence shown here is derived from an EMBL/GenBank/DDBJ whole genome shotgun (WGS) entry which is preliminary data.</text>
</comment>
<keyword evidence="1" id="KW-0732">Signal</keyword>
<name>A0A8S1EBB0_9PELO</name>
<dbReference type="PANTHER" id="PTHR34721:SF11">
    <property type="entry name" value="ACTIVIN_RECP DOMAIN-CONTAINING PROTEIN"/>
    <property type="match status" value="1"/>
</dbReference>